<gene>
    <name evidence="1" type="ordered locus">PB2503_10409</name>
</gene>
<dbReference type="KEGG" id="pbr:PB2503_10409"/>
<reference evidence="1 2" key="2">
    <citation type="journal article" date="2011" name="J. Bacteriol.">
        <title>Complete genome sequence of strain HTCC2503T of Parvularcula bermudensis, the type species of the order "Parvularculales" in the class Alphaproteobacteria.</title>
        <authorList>
            <person name="Oh H.M."/>
            <person name="Kang I."/>
            <person name="Vergin K.L."/>
            <person name="Kang D."/>
            <person name="Rhee K.H."/>
            <person name="Giovannoni S.J."/>
            <person name="Cho J.C."/>
        </authorList>
    </citation>
    <scope>NUCLEOTIDE SEQUENCE [LARGE SCALE GENOMIC DNA]</scope>
    <source>
        <strain evidence="2">ATCC BAA-594 / HTCC2503 / KCTC 12087</strain>
    </source>
</reference>
<dbReference type="Proteomes" id="UP000001302">
    <property type="component" value="Chromosome"/>
</dbReference>
<organism evidence="1 2">
    <name type="scientific">Parvularcula bermudensis (strain ATCC BAA-594 / HTCC2503 / KCTC 12087)</name>
    <dbReference type="NCBI Taxonomy" id="314260"/>
    <lineage>
        <taxon>Bacteria</taxon>
        <taxon>Pseudomonadati</taxon>
        <taxon>Pseudomonadota</taxon>
        <taxon>Alphaproteobacteria</taxon>
        <taxon>Parvularculales</taxon>
        <taxon>Parvularculaceae</taxon>
        <taxon>Parvularcula</taxon>
    </lineage>
</organism>
<name>E0TG14_PARBH</name>
<dbReference type="AlphaFoldDB" id="E0TG14"/>
<evidence type="ECO:0000313" key="2">
    <source>
        <dbReference type="Proteomes" id="UP000001302"/>
    </source>
</evidence>
<reference evidence="2" key="1">
    <citation type="submission" date="2010-08" db="EMBL/GenBank/DDBJ databases">
        <title>Genome sequence of Parvularcula bermudensis HTCC2503.</title>
        <authorList>
            <person name="Kang D.-M."/>
            <person name="Oh H.-M."/>
            <person name="Cho J.-C."/>
        </authorList>
    </citation>
    <scope>NUCLEOTIDE SEQUENCE [LARGE SCALE GENOMIC DNA]</scope>
    <source>
        <strain evidence="2">ATCC BAA-594 / HTCC2503 / KCTC 12087</strain>
    </source>
</reference>
<dbReference type="EMBL" id="CP002156">
    <property type="protein sequence ID" value="ADM10133.1"/>
    <property type="molecule type" value="Genomic_DNA"/>
</dbReference>
<proteinExistence type="predicted"/>
<accession>E0TG14</accession>
<keyword evidence="2" id="KW-1185">Reference proteome</keyword>
<protein>
    <submittedName>
        <fullName evidence="1">Phosphoglycolate phosphatase</fullName>
    </submittedName>
</protein>
<dbReference type="HOGENOM" id="CLU_2717639_0_0_5"/>
<sequence>MLSSTRHTEGLMSDFCSNDGASRLQALIQDYWRKKGYDVHVELVHQGFVSTMRSSRFDIRSDMVNGMPNRIDGDKPAAP</sequence>
<dbReference type="eggNOG" id="ENOG5034BJT">
    <property type="taxonomic scope" value="Bacteria"/>
</dbReference>
<evidence type="ECO:0000313" key="1">
    <source>
        <dbReference type="EMBL" id="ADM10133.1"/>
    </source>
</evidence>